<accession>A0A6C2YWL8</accession>
<feature type="transmembrane region" description="Helical" evidence="6">
    <location>
        <begin position="433"/>
        <end position="455"/>
    </location>
</feature>
<feature type="transmembrane region" description="Helical" evidence="6">
    <location>
        <begin position="399"/>
        <end position="421"/>
    </location>
</feature>
<sequence>MSSPVGVSAALPGARMALMLLLAINLMNYIDRYIISATLPMIERDEAISPADNPITKTQLGLLAPAFVWTYMIFSLLFGVLGDRMSRWTLVGIGVILWSFASGGSGLATSFLVLLGTRCLVGIGEAAYGPTAPTLLSDLFPVERRGFVMALFYMAIPVGSALGFIIGGLIGEKYGWRWAFYLAMPPGLILGVLCFFMREPAVGAADKVAKSHESHVPKWDDYRSLIRIRSYVFNSAAATGMCFAIGGLSYWMPYYLYERESKLVWTETTLNAGIKERIPAQVMQRVQDTLPSLPYSFENAAEFRTKVVAAIGTSEFATYRESLLMAAHGKDSISLGTINLIFGGILAVGGLTATLFGGYVGDWLRQKYPGSYFLVSGVSVIIGLPLFLMTLYLPLPIGWVVLFLAVFALFVNTGPSNTILANVVPPSIRSSAFAINILLIHALGDAISPAIIGAIADQADLRTGFLLVSAMILVSGIVWMLGARYLQADTEAAPTLLEAQHANRATAKSE</sequence>
<dbReference type="InterPro" id="IPR044770">
    <property type="entry name" value="MFS_spinster-like"/>
</dbReference>
<dbReference type="Pfam" id="PF07690">
    <property type="entry name" value="MFS_1"/>
    <property type="match status" value="1"/>
</dbReference>
<feature type="transmembrane region" description="Helical" evidence="6">
    <location>
        <begin position="6"/>
        <end position="26"/>
    </location>
</feature>
<dbReference type="InterPro" id="IPR020846">
    <property type="entry name" value="MFS_dom"/>
</dbReference>
<feature type="transmembrane region" description="Helical" evidence="6">
    <location>
        <begin position="147"/>
        <end position="170"/>
    </location>
</feature>
<evidence type="ECO:0000256" key="6">
    <source>
        <dbReference type="SAM" id="Phobius"/>
    </source>
</evidence>
<evidence type="ECO:0000256" key="3">
    <source>
        <dbReference type="ARBA" id="ARBA00022692"/>
    </source>
</evidence>
<gene>
    <name evidence="8" type="ORF">GMBLW1_36500</name>
</gene>
<evidence type="ECO:0000256" key="4">
    <source>
        <dbReference type="ARBA" id="ARBA00022989"/>
    </source>
</evidence>
<evidence type="ECO:0000313" key="8">
    <source>
        <dbReference type="EMBL" id="VIP05543.1"/>
    </source>
</evidence>
<protein>
    <recommendedName>
        <fullName evidence="7">Major facilitator superfamily (MFS) profile domain-containing protein</fullName>
    </recommendedName>
</protein>
<keyword evidence="3 6" id="KW-0812">Transmembrane</keyword>
<keyword evidence="4 6" id="KW-1133">Transmembrane helix</keyword>
<feature type="transmembrane region" description="Helical" evidence="6">
    <location>
        <begin position="88"/>
        <end position="115"/>
    </location>
</feature>
<dbReference type="GO" id="GO:0016020">
    <property type="term" value="C:membrane"/>
    <property type="evidence" value="ECO:0007669"/>
    <property type="project" value="UniProtKB-SubCell"/>
</dbReference>
<dbReference type="AlphaFoldDB" id="A0A6C2YWL8"/>
<dbReference type="EMBL" id="LR593887">
    <property type="protein sequence ID" value="VTS08442.1"/>
    <property type="molecule type" value="Genomic_DNA"/>
</dbReference>
<feature type="transmembrane region" description="Helical" evidence="6">
    <location>
        <begin position="176"/>
        <end position="197"/>
    </location>
</feature>
<organism evidence="8">
    <name type="scientific">Tuwongella immobilis</name>
    <dbReference type="NCBI Taxonomy" id="692036"/>
    <lineage>
        <taxon>Bacteria</taxon>
        <taxon>Pseudomonadati</taxon>
        <taxon>Planctomycetota</taxon>
        <taxon>Planctomycetia</taxon>
        <taxon>Gemmatales</taxon>
        <taxon>Gemmataceae</taxon>
        <taxon>Tuwongella</taxon>
    </lineage>
</organism>
<dbReference type="PANTHER" id="PTHR23505:SF79">
    <property type="entry name" value="PROTEIN SPINSTER"/>
    <property type="match status" value="1"/>
</dbReference>
<dbReference type="CDD" id="cd17328">
    <property type="entry name" value="MFS_spinster_like"/>
    <property type="match status" value="1"/>
</dbReference>
<evidence type="ECO:0000259" key="7">
    <source>
        <dbReference type="PROSITE" id="PS50850"/>
    </source>
</evidence>
<dbReference type="InterPro" id="IPR036259">
    <property type="entry name" value="MFS_trans_sf"/>
</dbReference>
<feature type="transmembrane region" description="Helical" evidence="6">
    <location>
        <begin position="461"/>
        <end position="481"/>
    </location>
</feature>
<comment type="subcellular location">
    <subcellularLocation>
        <location evidence="1">Membrane</location>
        <topology evidence="1">Multi-pass membrane protein</topology>
    </subcellularLocation>
</comment>
<evidence type="ECO:0000313" key="9">
    <source>
        <dbReference type="Proteomes" id="UP000464378"/>
    </source>
</evidence>
<dbReference type="PROSITE" id="PS50850">
    <property type="entry name" value="MFS"/>
    <property type="match status" value="1"/>
</dbReference>
<dbReference type="SUPFAM" id="SSF103473">
    <property type="entry name" value="MFS general substrate transporter"/>
    <property type="match status" value="2"/>
</dbReference>
<dbReference type="GO" id="GO:0022857">
    <property type="term" value="F:transmembrane transporter activity"/>
    <property type="evidence" value="ECO:0007669"/>
    <property type="project" value="InterPro"/>
</dbReference>
<feature type="domain" description="Major facilitator superfamily (MFS) profile" evidence="7">
    <location>
        <begin position="17"/>
        <end position="487"/>
    </location>
</feature>
<reference evidence="8" key="1">
    <citation type="submission" date="2019-04" db="EMBL/GenBank/DDBJ databases">
        <authorList>
            <consortium name="Science for Life Laboratories"/>
        </authorList>
    </citation>
    <scope>NUCLEOTIDE SEQUENCE</scope>
    <source>
        <strain evidence="8">MBLW1</strain>
    </source>
</reference>
<proteinExistence type="predicted"/>
<evidence type="ECO:0000256" key="2">
    <source>
        <dbReference type="ARBA" id="ARBA00022448"/>
    </source>
</evidence>
<feature type="transmembrane region" description="Helical" evidence="6">
    <location>
        <begin position="60"/>
        <end position="82"/>
    </location>
</feature>
<feature type="transmembrane region" description="Helical" evidence="6">
    <location>
        <begin position="340"/>
        <end position="360"/>
    </location>
</feature>
<dbReference type="EMBL" id="LR586016">
    <property type="protein sequence ID" value="VIP05543.1"/>
    <property type="molecule type" value="Genomic_DNA"/>
</dbReference>
<dbReference type="RefSeq" id="WP_162660608.1">
    <property type="nucleotide sequence ID" value="NZ_LR593887.1"/>
</dbReference>
<keyword evidence="5 6" id="KW-0472">Membrane</keyword>
<dbReference type="Proteomes" id="UP000464378">
    <property type="component" value="Chromosome"/>
</dbReference>
<evidence type="ECO:0000256" key="5">
    <source>
        <dbReference type="ARBA" id="ARBA00023136"/>
    </source>
</evidence>
<feature type="transmembrane region" description="Helical" evidence="6">
    <location>
        <begin position="231"/>
        <end position="252"/>
    </location>
</feature>
<name>A0A6C2YWL8_9BACT</name>
<dbReference type="KEGG" id="tim:GMBLW1_36500"/>
<dbReference type="Gene3D" id="1.20.1250.20">
    <property type="entry name" value="MFS general substrate transporter like domains"/>
    <property type="match status" value="2"/>
</dbReference>
<dbReference type="InterPro" id="IPR011701">
    <property type="entry name" value="MFS"/>
</dbReference>
<dbReference type="PANTHER" id="PTHR23505">
    <property type="entry name" value="SPINSTER"/>
    <property type="match status" value="1"/>
</dbReference>
<feature type="transmembrane region" description="Helical" evidence="6">
    <location>
        <begin position="372"/>
        <end position="393"/>
    </location>
</feature>
<dbReference type="InParanoid" id="A0A6C2YWL8"/>
<keyword evidence="2" id="KW-0813">Transport</keyword>
<evidence type="ECO:0000256" key="1">
    <source>
        <dbReference type="ARBA" id="ARBA00004141"/>
    </source>
</evidence>
<keyword evidence="9" id="KW-1185">Reference proteome</keyword>